<dbReference type="Proteomes" id="UP001398420">
    <property type="component" value="Unassembled WGS sequence"/>
</dbReference>
<evidence type="ECO:0000313" key="4">
    <source>
        <dbReference type="EMBL" id="MEL5987510.1"/>
    </source>
</evidence>
<proteinExistence type="inferred from homology"/>
<comment type="similarity">
    <text evidence="1">Belongs to the bacterial solute-binding protein 8 family.</text>
</comment>
<accession>A0ABU9LHS9</accession>
<dbReference type="InterPro" id="IPR002491">
    <property type="entry name" value="ABC_transptr_periplasmic_BD"/>
</dbReference>
<organism evidence="4 5">
    <name type="scientific">Kurthia gibsonii</name>
    <dbReference type="NCBI Taxonomy" id="33946"/>
    <lineage>
        <taxon>Bacteria</taxon>
        <taxon>Bacillati</taxon>
        <taxon>Bacillota</taxon>
        <taxon>Bacilli</taxon>
        <taxon>Bacillales</taxon>
        <taxon>Caryophanaceae</taxon>
        <taxon>Kurthia</taxon>
    </lineage>
</organism>
<dbReference type="PANTHER" id="PTHR30535">
    <property type="entry name" value="VITAMIN B12-BINDING PROTEIN"/>
    <property type="match status" value="1"/>
</dbReference>
<dbReference type="PANTHER" id="PTHR30535:SF34">
    <property type="entry name" value="MOLYBDATE-BINDING PROTEIN MOLA"/>
    <property type="match status" value="1"/>
</dbReference>
<comment type="caution">
    <text evidence="4">The sequence shown here is derived from an EMBL/GenBank/DDBJ whole genome shotgun (WGS) entry which is preliminary data.</text>
</comment>
<keyword evidence="2" id="KW-0732">Signal</keyword>
<dbReference type="InterPro" id="IPR054828">
    <property type="entry name" value="Vit_B12_bind_prot"/>
</dbReference>
<evidence type="ECO:0000313" key="5">
    <source>
        <dbReference type="Proteomes" id="UP001398420"/>
    </source>
</evidence>
<keyword evidence="5" id="KW-1185">Reference proteome</keyword>
<feature type="domain" description="Fe/B12 periplasmic-binding" evidence="3">
    <location>
        <begin position="2"/>
        <end position="257"/>
    </location>
</feature>
<dbReference type="EMBL" id="JBCEWA010000002">
    <property type="protein sequence ID" value="MEL5987510.1"/>
    <property type="molecule type" value="Genomic_DNA"/>
</dbReference>
<evidence type="ECO:0000256" key="2">
    <source>
        <dbReference type="ARBA" id="ARBA00022729"/>
    </source>
</evidence>
<dbReference type="RefSeq" id="WP_325922275.1">
    <property type="nucleotide sequence ID" value="NZ_JAMWHJ010000005.1"/>
</dbReference>
<gene>
    <name evidence="4" type="ORF">AAF454_03595</name>
</gene>
<evidence type="ECO:0000256" key="1">
    <source>
        <dbReference type="ARBA" id="ARBA00008814"/>
    </source>
</evidence>
<dbReference type="Gene3D" id="3.40.50.1980">
    <property type="entry name" value="Nitrogenase molybdenum iron protein domain"/>
    <property type="match status" value="2"/>
</dbReference>
<protein>
    <submittedName>
        <fullName evidence="4">Cobalamin-binding protein</fullName>
    </submittedName>
</protein>
<dbReference type="SUPFAM" id="SSF53807">
    <property type="entry name" value="Helical backbone' metal receptor"/>
    <property type="match status" value="1"/>
</dbReference>
<dbReference type="NCBIfam" id="NF038402">
    <property type="entry name" value="TroA_like"/>
    <property type="match status" value="1"/>
</dbReference>
<dbReference type="InterPro" id="IPR050902">
    <property type="entry name" value="ABC_Transporter_SBP"/>
</dbReference>
<dbReference type="PROSITE" id="PS50983">
    <property type="entry name" value="FE_B12_PBP"/>
    <property type="match status" value="1"/>
</dbReference>
<name>A0ABU9LHS9_9BACL</name>
<reference evidence="4 5" key="1">
    <citation type="submission" date="2024-04" db="EMBL/GenBank/DDBJ databases">
        <authorList>
            <person name="Wu Y.S."/>
            <person name="Zhang L."/>
        </authorList>
    </citation>
    <scope>NUCLEOTIDE SEQUENCE [LARGE SCALE GENOMIC DNA]</scope>
    <source>
        <strain evidence="4 5">KG-01</strain>
    </source>
</reference>
<dbReference type="Pfam" id="PF01497">
    <property type="entry name" value="Peripla_BP_2"/>
    <property type="match status" value="1"/>
</dbReference>
<dbReference type="CDD" id="cd01144">
    <property type="entry name" value="BtuF"/>
    <property type="match status" value="1"/>
</dbReference>
<sequence length="269" mass="30335">MRIISICPSNTEIVALLGLTDSLIAVDDFSDWPQAVHALPKLGPDLSIDLDALEALQPDLVLSSLSVPGMEKNVEGLKERGIPQLVLNANSLDEIIEEVRLVGKACGVAVRAEEVATAYEAKRHELHTISQSINEHPSLYWEWWPNPIFTPGKVNWLTEISQLAGGRNTFEDVELASIMTDFDDVKKRNPDYIFLSWVGVAYERINPKVVLKRDGWQEMDAVKNERIFKMEEWLYCRPSPRLLIGAIQLAKRIHPKAYAHVEIPSFLTI</sequence>
<evidence type="ECO:0000259" key="3">
    <source>
        <dbReference type="PROSITE" id="PS50983"/>
    </source>
</evidence>